<accession>A0A975D229</accession>
<evidence type="ECO:0000313" key="4">
    <source>
        <dbReference type="Proteomes" id="UP000664914"/>
    </source>
</evidence>
<keyword evidence="1" id="KW-0732">Signal</keyword>
<proteinExistence type="predicted"/>
<evidence type="ECO:0000256" key="1">
    <source>
        <dbReference type="SAM" id="SignalP"/>
    </source>
</evidence>
<sequence>MSRRLALLLVAALPVTMPACAAEKPAAPATAFETGKLAIAGEAFAPSEVLDARALPDVNGKVGIMLTLTPAAARRLEAITGSLVGKPMLVALDGRTLAAELIRKPVADGVIEIPGRWNLTDGEALARRISGKEPLPDDLAGE</sequence>
<evidence type="ECO:0000259" key="2">
    <source>
        <dbReference type="Pfam" id="PF22599"/>
    </source>
</evidence>
<evidence type="ECO:0000313" key="3">
    <source>
        <dbReference type="EMBL" id="QTH20320.1"/>
    </source>
</evidence>
<name>A0A975D229_9SPHN</name>
<dbReference type="Pfam" id="PF22599">
    <property type="entry name" value="SecDF_P1_head"/>
    <property type="match status" value="1"/>
</dbReference>
<dbReference type="AlphaFoldDB" id="A0A975D229"/>
<dbReference type="RefSeq" id="WP_208632097.1">
    <property type="nucleotide sequence ID" value="NZ_CP059319.1"/>
</dbReference>
<protein>
    <recommendedName>
        <fullName evidence="2">SecDF P1 head subdomain domain-containing protein</fullName>
    </recommendedName>
</protein>
<dbReference type="Proteomes" id="UP000664914">
    <property type="component" value="Chromosome"/>
</dbReference>
<dbReference type="Gene3D" id="3.30.1360.200">
    <property type="match status" value="1"/>
</dbReference>
<organism evidence="3 4">
    <name type="scientific">Rhizorhabdus wittichii</name>
    <dbReference type="NCBI Taxonomy" id="160791"/>
    <lineage>
        <taxon>Bacteria</taxon>
        <taxon>Pseudomonadati</taxon>
        <taxon>Pseudomonadota</taxon>
        <taxon>Alphaproteobacteria</taxon>
        <taxon>Sphingomonadales</taxon>
        <taxon>Sphingomonadaceae</taxon>
        <taxon>Rhizorhabdus</taxon>
    </lineage>
</organism>
<gene>
    <name evidence="3" type="ORF">HRJ34_18510</name>
</gene>
<feature type="chain" id="PRO_5038115862" description="SecDF P1 head subdomain domain-containing protein" evidence="1">
    <location>
        <begin position="22"/>
        <end position="142"/>
    </location>
</feature>
<reference evidence="3" key="2">
    <citation type="submission" date="2021-04" db="EMBL/GenBank/DDBJ databases">
        <title>Isolation and genomic analysis of the ibuprofen-degrading bacterium Sphingomonas strain MPO218.</title>
        <authorList>
            <person name="Aulestia M."/>
            <person name="Flores A."/>
            <person name="Mangas E.L."/>
            <person name="Perez-Pulido A.J."/>
            <person name="Santero E."/>
            <person name="Camacho E.M."/>
        </authorList>
    </citation>
    <scope>NUCLEOTIDE SEQUENCE</scope>
    <source>
        <strain evidence="3">MPO218</strain>
    </source>
</reference>
<reference evidence="3" key="1">
    <citation type="submission" date="2020-07" db="EMBL/GenBank/DDBJ databases">
        <authorList>
            <person name="Camacho E."/>
        </authorList>
    </citation>
    <scope>NUCLEOTIDE SEQUENCE</scope>
    <source>
        <strain evidence="3">MPO218</strain>
    </source>
</reference>
<feature type="signal peptide" evidence="1">
    <location>
        <begin position="1"/>
        <end position="21"/>
    </location>
</feature>
<feature type="domain" description="SecDF P1 head subdomain" evidence="2">
    <location>
        <begin position="47"/>
        <end position="126"/>
    </location>
</feature>
<dbReference type="InterPro" id="IPR054384">
    <property type="entry name" value="SecDF_P1_head"/>
</dbReference>
<dbReference type="EMBL" id="CP059319">
    <property type="protein sequence ID" value="QTH20320.1"/>
    <property type="molecule type" value="Genomic_DNA"/>
</dbReference>